<dbReference type="Proteomes" id="UP000712600">
    <property type="component" value="Unassembled WGS sequence"/>
</dbReference>
<feature type="region of interest" description="Disordered" evidence="1">
    <location>
        <begin position="1"/>
        <end position="25"/>
    </location>
</feature>
<organism evidence="2 3">
    <name type="scientific">Brassica cretica</name>
    <name type="common">Mustard</name>
    <dbReference type="NCBI Taxonomy" id="69181"/>
    <lineage>
        <taxon>Eukaryota</taxon>
        <taxon>Viridiplantae</taxon>
        <taxon>Streptophyta</taxon>
        <taxon>Embryophyta</taxon>
        <taxon>Tracheophyta</taxon>
        <taxon>Spermatophyta</taxon>
        <taxon>Magnoliopsida</taxon>
        <taxon>eudicotyledons</taxon>
        <taxon>Gunneridae</taxon>
        <taxon>Pentapetalae</taxon>
        <taxon>rosids</taxon>
        <taxon>malvids</taxon>
        <taxon>Brassicales</taxon>
        <taxon>Brassicaceae</taxon>
        <taxon>Brassiceae</taxon>
        <taxon>Brassica</taxon>
    </lineage>
</organism>
<reference evidence="2" key="1">
    <citation type="submission" date="2019-12" db="EMBL/GenBank/DDBJ databases">
        <title>Genome sequencing and annotation of Brassica cretica.</title>
        <authorList>
            <person name="Studholme D.J."/>
            <person name="Sarris P."/>
        </authorList>
    </citation>
    <scope>NUCLEOTIDE SEQUENCE</scope>
    <source>
        <strain evidence="2">PFS-109/04</strain>
        <tissue evidence="2">Leaf</tissue>
    </source>
</reference>
<accession>A0A8S9PN50</accession>
<proteinExistence type="predicted"/>
<protein>
    <submittedName>
        <fullName evidence="2">Uncharacterized protein</fullName>
    </submittedName>
</protein>
<comment type="caution">
    <text evidence="2">The sequence shown here is derived from an EMBL/GenBank/DDBJ whole genome shotgun (WGS) entry which is preliminary data.</text>
</comment>
<dbReference type="AlphaFoldDB" id="A0A8S9PN50"/>
<sequence length="187" mass="20454">MGEEKGSVKRRRGFERPPMSEDGNASSSGFIFPTFLYASHSNAQASSSGIIRALGSIIYRIPLKPRALPSSTRINGSRRYHHVPAYYKGTSPPPGYSPSLMTKSRNKGQTVGGKYSGIEFLQTPGRTPASGSPLGDSLGPRYEALQVRSNGPPPSSGKWKTSDMENLPYFRILKSLTYSNRLRPTSR</sequence>
<evidence type="ECO:0000313" key="3">
    <source>
        <dbReference type="Proteomes" id="UP000712600"/>
    </source>
</evidence>
<evidence type="ECO:0000256" key="1">
    <source>
        <dbReference type="SAM" id="MobiDB-lite"/>
    </source>
</evidence>
<gene>
    <name evidence="2" type="ORF">F2Q69_00047751</name>
</gene>
<dbReference type="EMBL" id="QGKX02001347">
    <property type="protein sequence ID" value="KAF3521320.1"/>
    <property type="molecule type" value="Genomic_DNA"/>
</dbReference>
<feature type="region of interest" description="Disordered" evidence="1">
    <location>
        <begin position="122"/>
        <end position="162"/>
    </location>
</feature>
<evidence type="ECO:0000313" key="2">
    <source>
        <dbReference type="EMBL" id="KAF3521320.1"/>
    </source>
</evidence>
<name>A0A8S9PN50_BRACR</name>